<dbReference type="RefSeq" id="WP_143892036.1">
    <property type="nucleotide sequence ID" value="NZ_CP041666.1"/>
</dbReference>
<accession>A0A516KDA7</accession>
<organism evidence="1 2">
    <name type="scientific">Radiobacillus deserti</name>
    <dbReference type="NCBI Taxonomy" id="2594883"/>
    <lineage>
        <taxon>Bacteria</taxon>
        <taxon>Bacillati</taxon>
        <taxon>Bacillota</taxon>
        <taxon>Bacilli</taxon>
        <taxon>Bacillales</taxon>
        <taxon>Bacillaceae</taxon>
        <taxon>Radiobacillus</taxon>
    </lineage>
</organism>
<protein>
    <submittedName>
        <fullName evidence="1">Uncharacterized protein</fullName>
    </submittedName>
</protein>
<dbReference type="KEGG" id="aqt:FN924_03210"/>
<keyword evidence="2" id="KW-1185">Reference proteome</keyword>
<dbReference type="EMBL" id="CP041666">
    <property type="protein sequence ID" value="QDP39286.1"/>
    <property type="molecule type" value="Genomic_DNA"/>
</dbReference>
<gene>
    <name evidence="1" type="ORF">FN924_03210</name>
</gene>
<name>A0A516KDA7_9BACI</name>
<dbReference type="Proteomes" id="UP000315215">
    <property type="component" value="Chromosome"/>
</dbReference>
<evidence type="ECO:0000313" key="2">
    <source>
        <dbReference type="Proteomes" id="UP000315215"/>
    </source>
</evidence>
<evidence type="ECO:0000313" key="1">
    <source>
        <dbReference type="EMBL" id="QDP39286.1"/>
    </source>
</evidence>
<proteinExistence type="predicted"/>
<reference evidence="1 2" key="1">
    <citation type="submission" date="2019-07" db="EMBL/GenBank/DDBJ databases">
        <authorList>
            <person name="Li J."/>
        </authorList>
    </citation>
    <scope>NUCLEOTIDE SEQUENCE [LARGE SCALE GENOMIC DNA]</scope>
    <source>
        <strain evidence="1 2">TKL69</strain>
    </source>
</reference>
<dbReference type="AlphaFoldDB" id="A0A516KDA7"/>
<sequence length="60" mass="6853">MAKEPNIQNVDAFVDSVLRKHNIKLQEAKLSKEDKETILQIMNNMKKSVEAVTQSKPDNN</sequence>